<evidence type="ECO:0000313" key="1">
    <source>
        <dbReference type="EMBL" id="TCC10016.1"/>
    </source>
</evidence>
<dbReference type="EMBL" id="SJJZ01000001">
    <property type="protein sequence ID" value="TCC10016.1"/>
    <property type="molecule type" value="Genomic_DNA"/>
</dbReference>
<comment type="caution">
    <text evidence="1">The sequence shown here is derived from an EMBL/GenBank/DDBJ whole genome shotgun (WGS) entry which is preliminary data.</text>
</comment>
<organism evidence="1 2">
    <name type="scientific">Kribbella soli</name>
    <dbReference type="NCBI Taxonomy" id="1124743"/>
    <lineage>
        <taxon>Bacteria</taxon>
        <taxon>Bacillati</taxon>
        <taxon>Actinomycetota</taxon>
        <taxon>Actinomycetes</taxon>
        <taxon>Propionibacteriales</taxon>
        <taxon>Kribbellaceae</taxon>
        <taxon>Kribbella</taxon>
    </lineage>
</organism>
<sequence length="104" mass="11697">MIAMAVRVELWIDGRVVDGAEQWWDDIEAALATDERTAEFPMLGRVDAYGDVLFEREELGALAAEIRRFMPHARESVRPFLDRLTELCEAGGRGTGAELRFLGD</sequence>
<gene>
    <name evidence="1" type="ORF">E0H45_01380</name>
</gene>
<proteinExistence type="predicted"/>
<keyword evidence="2" id="KW-1185">Reference proteome</keyword>
<accession>A0A4V2LZY9</accession>
<dbReference type="RefSeq" id="WP_131334441.1">
    <property type="nucleotide sequence ID" value="NZ_SJJZ01000001.1"/>
</dbReference>
<name>A0A4V2LZY9_9ACTN</name>
<dbReference type="AlphaFoldDB" id="A0A4V2LZY9"/>
<dbReference type="OrthoDB" id="3405030at2"/>
<dbReference type="Proteomes" id="UP000292346">
    <property type="component" value="Unassembled WGS sequence"/>
</dbReference>
<evidence type="ECO:0000313" key="2">
    <source>
        <dbReference type="Proteomes" id="UP000292346"/>
    </source>
</evidence>
<reference evidence="1 2" key="1">
    <citation type="submission" date="2019-02" db="EMBL/GenBank/DDBJ databases">
        <title>Kribbella capetownensis sp. nov. and Kribbella speibonae sp. nov., isolated from soil.</title>
        <authorList>
            <person name="Curtis S.M."/>
            <person name="Norton I."/>
            <person name="Everest G.J."/>
            <person name="Meyers P.R."/>
        </authorList>
    </citation>
    <scope>NUCLEOTIDE SEQUENCE [LARGE SCALE GENOMIC DNA]</scope>
    <source>
        <strain evidence="1 2">KCTC 29219</strain>
    </source>
</reference>
<protein>
    <submittedName>
        <fullName evidence="1">Uncharacterized protein</fullName>
    </submittedName>
</protein>